<proteinExistence type="predicted"/>
<organism evidence="1 2">
    <name type="scientific">Streptomyces spongiicola</name>
    <dbReference type="NCBI Taxonomy" id="1690221"/>
    <lineage>
        <taxon>Bacteria</taxon>
        <taxon>Bacillati</taxon>
        <taxon>Actinomycetota</taxon>
        <taxon>Actinomycetes</taxon>
        <taxon>Kitasatosporales</taxon>
        <taxon>Streptomycetaceae</taxon>
        <taxon>Streptomyces</taxon>
    </lineage>
</organism>
<name>A0A388SWE3_9ACTN</name>
<reference evidence="1 2" key="1">
    <citation type="submission" date="2018-07" db="EMBL/GenBank/DDBJ databases">
        <title>Whole Genome Shotgun Sequence of Streptomyces spongiicola strain 531S.</title>
        <authorList>
            <person name="Dohra H."/>
            <person name="Kodani S."/>
        </authorList>
    </citation>
    <scope>NUCLEOTIDE SEQUENCE [LARGE SCALE GENOMIC DNA]</scope>
    <source>
        <strain evidence="1 2">531S</strain>
    </source>
</reference>
<evidence type="ECO:0000313" key="2">
    <source>
        <dbReference type="Proteomes" id="UP000265354"/>
    </source>
</evidence>
<protein>
    <submittedName>
        <fullName evidence="1">Uncharacterized protein</fullName>
    </submittedName>
</protein>
<dbReference type="AlphaFoldDB" id="A0A388SWE3"/>
<comment type="caution">
    <text evidence="1">The sequence shown here is derived from an EMBL/GenBank/DDBJ whole genome shotgun (WGS) entry which is preliminary data.</text>
</comment>
<dbReference type="Proteomes" id="UP000265354">
    <property type="component" value="Unassembled WGS sequence"/>
</dbReference>
<gene>
    <name evidence="1" type="ORF">SSP531S_23830</name>
</gene>
<accession>A0A388SWE3</accession>
<sequence length="63" mass="6535">MPDPQVLAVVTVAEAVKADRRPSGPGHTAPDGWTSCRRPANRCDPTAGFGCGETTAETELLAV</sequence>
<dbReference type="EMBL" id="BGZL01000005">
    <property type="protein sequence ID" value="GBQ00958.1"/>
    <property type="molecule type" value="Genomic_DNA"/>
</dbReference>
<evidence type="ECO:0000313" key="1">
    <source>
        <dbReference type="EMBL" id="GBQ00958.1"/>
    </source>
</evidence>